<dbReference type="GO" id="GO:0016705">
    <property type="term" value="F:oxidoreductase activity, acting on paired donors, with incorporation or reduction of molecular oxygen"/>
    <property type="evidence" value="ECO:0007669"/>
    <property type="project" value="InterPro"/>
</dbReference>
<comment type="similarity">
    <text evidence="2">Belongs to the cytochrome P450 family.</text>
</comment>
<comment type="cofactor">
    <cofactor evidence="1 5">
        <name>heme</name>
        <dbReference type="ChEBI" id="CHEBI:30413"/>
    </cofactor>
</comment>
<dbReference type="InterPro" id="IPR002403">
    <property type="entry name" value="Cyt_P450_E_grp-IV"/>
</dbReference>
<dbReference type="InterPro" id="IPR036396">
    <property type="entry name" value="Cyt_P450_sf"/>
</dbReference>
<dbReference type="GO" id="GO:0004497">
    <property type="term" value="F:monooxygenase activity"/>
    <property type="evidence" value="ECO:0007669"/>
    <property type="project" value="InterPro"/>
</dbReference>
<evidence type="ECO:0000256" key="1">
    <source>
        <dbReference type="ARBA" id="ARBA00001971"/>
    </source>
</evidence>
<feature type="binding site" description="axial binding residue" evidence="5">
    <location>
        <position position="431"/>
    </location>
    <ligand>
        <name>heme</name>
        <dbReference type="ChEBI" id="CHEBI:30413"/>
    </ligand>
    <ligandPart>
        <name>Fe</name>
        <dbReference type="ChEBI" id="CHEBI:18248"/>
    </ligandPart>
</feature>
<dbReference type="Gene3D" id="1.10.630.10">
    <property type="entry name" value="Cytochrome P450"/>
    <property type="match status" value="1"/>
</dbReference>
<proteinExistence type="inferred from homology"/>
<comment type="caution">
    <text evidence="6">The sequence shown here is derived from an EMBL/GenBank/DDBJ whole genome shotgun (WGS) entry which is preliminary data.</text>
</comment>
<sequence length="500" mass="56155">MIVSLTSCILVIGRFVRSQDRLREPPCVPPSIPIPHIGHLIGIMKRRMQYFSDIGVTLQEPIAKISILGTNFYIIGSVKIMPFIERQPRVLSSRSWFAKFVCTLVGCSKRSLGNFEANLGATTEGDSMLLEGVRTTKRILNSKTGADMNYDAARIVSERFKTMETPNPGVELNLFEWVKHEILYVLSESTYGPENPFWDSEVEAAFWYVTQHTLALCVTSFLPKCIVSKLFQGMRGREFIVKALDEYLRSGHLVRGSPIVNAHYPIFKAKLDDRDVARFECASALGSFANTVPTSFWTIFHIFADANLLTDVRNQVSAITTTVTSEDGRSIHRIDLRRLRTATILFSAVEEVSRYRATGIGVRLVTENIVVGDGDNRYYLKKGGWLIIANQALHSDKNVWGKDADKFVASRFNEKTPHLSFRGFGNGASACCGKNLALYHIASFMAIMVMRYDISPVEGVWKEPEQDGRDTAAQVAGPVHKPMVRMTLREDVKATWDFSF</sequence>
<dbReference type="PANTHER" id="PTHR47582">
    <property type="entry name" value="P450, PUTATIVE (EUROFUNG)-RELATED"/>
    <property type="match status" value="1"/>
</dbReference>
<reference evidence="6" key="1">
    <citation type="submission" date="2020-01" db="EMBL/GenBank/DDBJ databases">
        <authorList>
            <consortium name="DOE Joint Genome Institute"/>
            <person name="Haridas S."/>
            <person name="Albert R."/>
            <person name="Binder M."/>
            <person name="Bloem J."/>
            <person name="Labutti K."/>
            <person name="Salamov A."/>
            <person name="Andreopoulos B."/>
            <person name="Baker S.E."/>
            <person name="Barry K."/>
            <person name="Bills G."/>
            <person name="Bluhm B.H."/>
            <person name="Cannon C."/>
            <person name="Castanera R."/>
            <person name="Culley D.E."/>
            <person name="Daum C."/>
            <person name="Ezra D."/>
            <person name="Gonzalez J.B."/>
            <person name="Henrissat B."/>
            <person name="Kuo A."/>
            <person name="Liang C."/>
            <person name="Lipzen A."/>
            <person name="Lutzoni F."/>
            <person name="Magnuson J."/>
            <person name="Mondo S."/>
            <person name="Nolan M."/>
            <person name="Ohm R."/>
            <person name="Pangilinan J."/>
            <person name="Park H.-J."/>
            <person name="Ramirez L."/>
            <person name="Alfaro M."/>
            <person name="Sun H."/>
            <person name="Tritt A."/>
            <person name="Yoshinaga Y."/>
            <person name="Zwiers L.-H."/>
            <person name="Turgeon B.G."/>
            <person name="Goodwin S.B."/>
            <person name="Spatafora J.W."/>
            <person name="Crous P.W."/>
            <person name="Grigoriev I.V."/>
        </authorList>
    </citation>
    <scope>NUCLEOTIDE SEQUENCE</scope>
    <source>
        <strain evidence="6">CBS 394.84</strain>
    </source>
</reference>
<keyword evidence="7" id="KW-1185">Reference proteome</keyword>
<dbReference type="RefSeq" id="XP_040787715.1">
    <property type="nucleotide sequence ID" value="XM_040928768.1"/>
</dbReference>
<evidence type="ECO:0000256" key="5">
    <source>
        <dbReference type="PIRSR" id="PIRSR602403-1"/>
    </source>
</evidence>
<protein>
    <submittedName>
        <fullName evidence="6">Cytochrome P450</fullName>
    </submittedName>
</protein>
<dbReference type="Pfam" id="PF00067">
    <property type="entry name" value="p450"/>
    <property type="match status" value="1"/>
</dbReference>
<name>A0A9P4L8B1_9PLEO</name>
<dbReference type="GO" id="GO:0005506">
    <property type="term" value="F:iron ion binding"/>
    <property type="evidence" value="ECO:0007669"/>
    <property type="project" value="InterPro"/>
</dbReference>
<gene>
    <name evidence="6" type="ORF">K460DRAFT_284790</name>
</gene>
<dbReference type="GO" id="GO:0020037">
    <property type="term" value="F:heme binding"/>
    <property type="evidence" value="ECO:0007669"/>
    <property type="project" value="InterPro"/>
</dbReference>
<keyword evidence="3 5" id="KW-0479">Metal-binding</keyword>
<evidence type="ECO:0000313" key="6">
    <source>
        <dbReference type="EMBL" id="KAF1845152.1"/>
    </source>
</evidence>
<dbReference type="GeneID" id="63846020"/>
<keyword evidence="4 5" id="KW-0408">Iron</keyword>
<organism evidence="6 7">
    <name type="scientific">Cucurbitaria berberidis CBS 394.84</name>
    <dbReference type="NCBI Taxonomy" id="1168544"/>
    <lineage>
        <taxon>Eukaryota</taxon>
        <taxon>Fungi</taxon>
        <taxon>Dikarya</taxon>
        <taxon>Ascomycota</taxon>
        <taxon>Pezizomycotina</taxon>
        <taxon>Dothideomycetes</taxon>
        <taxon>Pleosporomycetidae</taxon>
        <taxon>Pleosporales</taxon>
        <taxon>Pleosporineae</taxon>
        <taxon>Cucurbitariaceae</taxon>
        <taxon>Cucurbitaria</taxon>
    </lineage>
</organism>
<dbReference type="AlphaFoldDB" id="A0A9P4L8B1"/>
<dbReference type="PANTHER" id="PTHR47582:SF1">
    <property type="entry name" value="P450, PUTATIVE (EUROFUNG)-RELATED"/>
    <property type="match status" value="1"/>
</dbReference>
<evidence type="ECO:0000256" key="4">
    <source>
        <dbReference type="ARBA" id="ARBA00023004"/>
    </source>
</evidence>
<evidence type="ECO:0000256" key="2">
    <source>
        <dbReference type="ARBA" id="ARBA00010617"/>
    </source>
</evidence>
<accession>A0A9P4L8B1</accession>
<dbReference type="InterPro" id="IPR001128">
    <property type="entry name" value="Cyt_P450"/>
</dbReference>
<dbReference type="OrthoDB" id="3366823at2759"/>
<evidence type="ECO:0000256" key="3">
    <source>
        <dbReference type="ARBA" id="ARBA00022723"/>
    </source>
</evidence>
<dbReference type="PRINTS" id="PR00465">
    <property type="entry name" value="EP450IV"/>
</dbReference>
<dbReference type="EMBL" id="ML976616">
    <property type="protein sequence ID" value="KAF1845152.1"/>
    <property type="molecule type" value="Genomic_DNA"/>
</dbReference>
<keyword evidence="5" id="KW-0349">Heme</keyword>
<dbReference type="Proteomes" id="UP000800039">
    <property type="component" value="Unassembled WGS sequence"/>
</dbReference>
<evidence type="ECO:0000313" key="7">
    <source>
        <dbReference type="Proteomes" id="UP000800039"/>
    </source>
</evidence>
<dbReference type="InterPro" id="IPR053007">
    <property type="entry name" value="CYP450_monoxygenase_sec-met"/>
</dbReference>
<dbReference type="SUPFAM" id="SSF48264">
    <property type="entry name" value="Cytochrome P450"/>
    <property type="match status" value="1"/>
</dbReference>